<keyword evidence="3" id="KW-1003">Cell membrane</keyword>
<evidence type="ECO:0000256" key="1">
    <source>
        <dbReference type="ARBA" id="ARBA00004651"/>
    </source>
</evidence>
<reference evidence="11" key="1">
    <citation type="submission" date="2016-10" db="EMBL/GenBank/DDBJ databases">
        <authorList>
            <person name="Varghese N."/>
            <person name="Submissions S."/>
        </authorList>
    </citation>
    <scope>NUCLEOTIDE SEQUENCE [LARGE SCALE GENOMIC DNA]</scope>
    <source>
        <strain evidence="11">CGMCC 4.6856</strain>
    </source>
</reference>
<dbReference type="GO" id="GO:0005886">
    <property type="term" value="C:plasma membrane"/>
    <property type="evidence" value="ECO:0007669"/>
    <property type="project" value="UniProtKB-SubCell"/>
</dbReference>
<evidence type="ECO:0000256" key="7">
    <source>
        <dbReference type="RuleBase" id="RU363032"/>
    </source>
</evidence>
<feature type="transmembrane region" description="Helical" evidence="7">
    <location>
        <begin position="196"/>
        <end position="213"/>
    </location>
</feature>
<comment type="subcellular location">
    <subcellularLocation>
        <location evidence="1 7">Cell membrane</location>
        <topology evidence="1 7">Multi-pass membrane protein</topology>
    </subcellularLocation>
</comment>
<dbReference type="PANTHER" id="PTHR43386">
    <property type="entry name" value="OLIGOPEPTIDE TRANSPORT SYSTEM PERMEASE PROTEIN APPC"/>
    <property type="match status" value="1"/>
</dbReference>
<feature type="transmembrane region" description="Helical" evidence="7">
    <location>
        <begin position="170"/>
        <end position="190"/>
    </location>
</feature>
<feature type="transmembrane region" description="Helical" evidence="7">
    <location>
        <begin position="133"/>
        <end position="158"/>
    </location>
</feature>
<dbReference type="InterPro" id="IPR000515">
    <property type="entry name" value="MetI-like"/>
</dbReference>
<dbReference type="Gene3D" id="1.10.3720.10">
    <property type="entry name" value="MetI-like"/>
    <property type="match status" value="1"/>
</dbReference>
<dbReference type="InterPro" id="IPR035906">
    <property type="entry name" value="MetI-like_sf"/>
</dbReference>
<feature type="region of interest" description="Disordered" evidence="8">
    <location>
        <begin position="1"/>
        <end position="22"/>
    </location>
</feature>
<feature type="transmembrane region" description="Helical" evidence="7">
    <location>
        <begin position="61"/>
        <end position="85"/>
    </location>
</feature>
<evidence type="ECO:0000256" key="5">
    <source>
        <dbReference type="ARBA" id="ARBA00022989"/>
    </source>
</evidence>
<protein>
    <submittedName>
        <fullName evidence="10">Peptide/nickel transport system permease protein</fullName>
    </submittedName>
</protein>
<evidence type="ECO:0000256" key="6">
    <source>
        <dbReference type="ARBA" id="ARBA00023136"/>
    </source>
</evidence>
<evidence type="ECO:0000259" key="9">
    <source>
        <dbReference type="PROSITE" id="PS50928"/>
    </source>
</evidence>
<keyword evidence="11" id="KW-1185">Reference proteome</keyword>
<dbReference type="RefSeq" id="WP_232506445.1">
    <property type="nucleotide sequence ID" value="NZ_FOFA01000007.1"/>
</dbReference>
<keyword evidence="2 7" id="KW-0813">Transport</keyword>
<keyword evidence="4 7" id="KW-0812">Transmembrane</keyword>
<dbReference type="InterPro" id="IPR050366">
    <property type="entry name" value="BP-dependent_transpt_permease"/>
</dbReference>
<dbReference type="EMBL" id="FOFA01000007">
    <property type="protein sequence ID" value="SEQ96848.1"/>
    <property type="molecule type" value="Genomic_DNA"/>
</dbReference>
<feature type="domain" description="ABC transmembrane type-1" evidence="9">
    <location>
        <begin position="131"/>
        <end position="322"/>
    </location>
</feature>
<dbReference type="CDD" id="cd06261">
    <property type="entry name" value="TM_PBP2"/>
    <property type="match status" value="1"/>
</dbReference>
<dbReference type="SUPFAM" id="SSF161098">
    <property type="entry name" value="MetI-like"/>
    <property type="match status" value="1"/>
</dbReference>
<evidence type="ECO:0000256" key="8">
    <source>
        <dbReference type="SAM" id="MobiDB-lite"/>
    </source>
</evidence>
<dbReference type="Pfam" id="PF12911">
    <property type="entry name" value="OppC_N"/>
    <property type="match status" value="1"/>
</dbReference>
<name>A0A1H9KCS6_9ACTN</name>
<evidence type="ECO:0000256" key="3">
    <source>
        <dbReference type="ARBA" id="ARBA00022475"/>
    </source>
</evidence>
<dbReference type="GO" id="GO:0055085">
    <property type="term" value="P:transmembrane transport"/>
    <property type="evidence" value="ECO:0007669"/>
    <property type="project" value="InterPro"/>
</dbReference>
<evidence type="ECO:0000313" key="11">
    <source>
        <dbReference type="Proteomes" id="UP000198504"/>
    </source>
</evidence>
<dbReference type="PROSITE" id="PS50928">
    <property type="entry name" value="ABC_TM1"/>
    <property type="match status" value="1"/>
</dbReference>
<feature type="transmembrane region" description="Helical" evidence="7">
    <location>
        <begin position="248"/>
        <end position="279"/>
    </location>
</feature>
<dbReference type="AlphaFoldDB" id="A0A1H9KCS6"/>
<keyword evidence="5 7" id="KW-1133">Transmembrane helix</keyword>
<organism evidence="10 11">
    <name type="scientific">Microlunatus flavus</name>
    <dbReference type="NCBI Taxonomy" id="1036181"/>
    <lineage>
        <taxon>Bacteria</taxon>
        <taxon>Bacillati</taxon>
        <taxon>Actinomycetota</taxon>
        <taxon>Actinomycetes</taxon>
        <taxon>Propionibacteriales</taxon>
        <taxon>Propionibacteriaceae</taxon>
        <taxon>Microlunatus</taxon>
    </lineage>
</organism>
<evidence type="ECO:0000256" key="2">
    <source>
        <dbReference type="ARBA" id="ARBA00022448"/>
    </source>
</evidence>
<comment type="similarity">
    <text evidence="7">Belongs to the binding-protein-dependent transport system permease family.</text>
</comment>
<dbReference type="InterPro" id="IPR025966">
    <property type="entry name" value="OppC_N"/>
</dbReference>
<gene>
    <name evidence="10" type="ORF">SAMN05421756_107154</name>
</gene>
<dbReference type="STRING" id="1036181.SAMN05421756_107154"/>
<feature type="transmembrane region" description="Helical" evidence="7">
    <location>
        <begin position="299"/>
        <end position="322"/>
    </location>
</feature>
<sequence length="339" mass="36325">MSEETLRTTEADEGREAETVDREGRLGQAAATAPGTGDAPARIQGRSPWRLAWERLRRDKVAMVSLGFIVLIVVFALLAPVMALITGHGVNQQFNDVGLTPEGLPKPPTGQFWFGTDDLGRDIFVRCAYGARISILVGVVATGFTIVVGVVLGLIAGYFGKIADTIISRIIDVVLAFPFLLFAIALVSIVGASLTVTIVVIAMFSWASVARIVRGQVLSIREREYIEAARSLGSGSTRIMFVDALPNVLAPIIVYATLLIPSVIVTEATLSFLGLGVPAPTATWGNMISEAQAGGLYQIAPWFLGFPSLLLLLLTLAFNLLGDGVRDAFDPRGDRMNQR</sequence>
<dbReference type="Pfam" id="PF00528">
    <property type="entry name" value="BPD_transp_1"/>
    <property type="match status" value="1"/>
</dbReference>
<dbReference type="Proteomes" id="UP000198504">
    <property type="component" value="Unassembled WGS sequence"/>
</dbReference>
<evidence type="ECO:0000313" key="10">
    <source>
        <dbReference type="EMBL" id="SEQ96848.1"/>
    </source>
</evidence>
<accession>A0A1H9KCS6</accession>
<proteinExistence type="inferred from homology"/>
<dbReference type="PANTHER" id="PTHR43386:SF1">
    <property type="entry name" value="D,D-DIPEPTIDE TRANSPORT SYSTEM PERMEASE PROTEIN DDPC-RELATED"/>
    <property type="match status" value="1"/>
</dbReference>
<keyword evidence="6 7" id="KW-0472">Membrane</keyword>
<evidence type="ECO:0000256" key="4">
    <source>
        <dbReference type="ARBA" id="ARBA00022692"/>
    </source>
</evidence>